<gene>
    <name evidence="2" type="ORF">GGP41_005543</name>
</gene>
<organism evidence="2 3">
    <name type="scientific">Cochliobolus sativus</name>
    <name type="common">Common root rot and spot blotch fungus</name>
    <name type="synonym">Bipolaris sorokiniana</name>
    <dbReference type="NCBI Taxonomy" id="45130"/>
    <lineage>
        <taxon>Eukaryota</taxon>
        <taxon>Fungi</taxon>
        <taxon>Dikarya</taxon>
        <taxon>Ascomycota</taxon>
        <taxon>Pezizomycotina</taxon>
        <taxon>Dothideomycetes</taxon>
        <taxon>Pleosporomycetidae</taxon>
        <taxon>Pleosporales</taxon>
        <taxon>Pleosporineae</taxon>
        <taxon>Pleosporaceae</taxon>
        <taxon>Bipolaris</taxon>
    </lineage>
</organism>
<evidence type="ECO:0000256" key="1">
    <source>
        <dbReference type="SAM" id="MobiDB-lite"/>
    </source>
</evidence>
<reference evidence="2" key="1">
    <citation type="submission" date="2019-11" db="EMBL/GenBank/DDBJ databases">
        <title>Bipolaris sorokiniana Genome sequencing.</title>
        <authorList>
            <person name="Wang H."/>
        </authorList>
    </citation>
    <scope>NUCLEOTIDE SEQUENCE</scope>
</reference>
<dbReference type="AlphaFoldDB" id="A0A8H5ZHE5"/>
<comment type="caution">
    <text evidence="2">The sequence shown here is derived from an EMBL/GenBank/DDBJ whole genome shotgun (WGS) entry which is preliminary data.</text>
</comment>
<sequence length="358" mass="40894">MAAALPIALYDLHSGIYIPPVGPARVVATVRQKTISRLKRLFPQLFALSNPGPPNLSLEIILMIAEYFDKCTLKPRSMPLQSNEKEKLLLLLEKDIPFRYYCHRWHGRWSRSTPSRPFYMERLECKKDPDRRFCFPFCGYIPYHHMRLVMNRHFYGPEHGLPLQALSERQNYQTHEYEVECSISQHARIFGDELLVLTVISMTQLRGDLVLLRSHVESFGGSVCQHLTISQRSPVCIPIQFPELAKKGNASGSFPACGPMYGSCTSCLTYYSINITWQGLEKGYSIEVLVYRGLGDCRTPESWYWRTMARWDPSEKSRSAYSPHNPPGSIRDRWDEAGGVAEITDGAWRRASRAAGLG</sequence>
<dbReference type="EMBL" id="WNKQ01000011">
    <property type="protein sequence ID" value="KAF5848135.1"/>
    <property type="molecule type" value="Genomic_DNA"/>
</dbReference>
<accession>A0A8H5ZHE5</accession>
<evidence type="ECO:0000313" key="2">
    <source>
        <dbReference type="EMBL" id="KAF5848135.1"/>
    </source>
</evidence>
<evidence type="ECO:0000313" key="3">
    <source>
        <dbReference type="Proteomes" id="UP000624244"/>
    </source>
</evidence>
<name>A0A8H5ZHE5_COCSA</name>
<feature type="region of interest" description="Disordered" evidence="1">
    <location>
        <begin position="315"/>
        <end position="336"/>
    </location>
</feature>
<dbReference type="Proteomes" id="UP000624244">
    <property type="component" value="Unassembled WGS sequence"/>
</dbReference>
<proteinExistence type="predicted"/>
<protein>
    <submittedName>
        <fullName evidence="2">Uncharacterized protein</fullName>
    </submittedName>
</protein>